<dbReference type="PANTHER" id="PTHR35526:SF3">
    <property type="entry name" value="ANTI-SIGMA-F FACTOR RSBW"/>
    <property type="match status" value="1"/>
</dbReference>
<evidence type="ECO:0000256" key="1">
    <source>
        <dbReference type="ARBA" id="ARBA00022527"/>
    </source>
</evidence>
<evidence type="ECO:0000259" key="2">
    <source>
        <dbReference type="Pfam" id="PF13581"/>
    </source>
</evidence>
<accession>A0A3B0YJB9</accession>
<dbReference type="GO" id="GO:0004674">
    <property type="term" value="F:protein serine/threonine kinase activity"/>
    <property type="evidence" value="ECO:0007669"/>
    <property type="project" value="UniProtKB-KW"/>
</dbReference>
<evidence type="ECO:0000313" key="3">
    <source>
        <dbReference type="EMBL" id="VAW81058.1"/>
    </source>
</evidence>
<gene>
    <name evidence="3" type="ORF">MNBD_GAMMA13-738</name>
</gene>
<dbReference type="AlphaFoldDB" id="A0A3B0YJB9"/>
<organism evidence="3">
    <name type="scientific">hydrothermal vent metagenome</name>
    <dbReference type="NCBI Taxonomy" id="652676"/>
    <lineage>
        <taxon>unclassified sequences</taxon>
        <taxon>metagenomes</taxon>
        <taxon>ecological metagenomes</taxon>
    </lineage>
</organism>
<dbReference type="CDD" id="cd16936">
    <property type="entry name" value="HATPase_RsbW-like"/>
    <property type="match status" value="1"/>
</dbReference>
<feature type="domain" description="Histidine kinase/HSP90-like ATPase" evidence="2">
    <location>
        <begin position="14"/>
        <end position="121"/>
    </location>
</feature>
<dbReference type="SUPFAM" id="SSF55874">
    <property type="entry name" value="ATPase domain of HSP90 chaperone/DNA topoisomerase II/histidine kinase"/>
    <property type="match status" value="1"/>
</dbReference>
<dbReference type="InterPro" id="IPR036890">
    <property type="entry name" value="HATPase_C_sf"/>
</dbReference>
<keyword evidence="1" id="KW-0808">Transferase</keyword>
<dbReference type="EMBL" id="UOFK01000246">
    <property type="protein sequence ID" value="VAW81058.1"/>
    <property type="molecule type" value="Genomic_DNA"/>
</dbReference>
<proteinExistence type="predicted"/>
<dbReference type="PANTHER" id="PTHR35526">
    <property type="entry name" value="ANTI-SIGMA-F FACTOR RSBW-RELATED"/>
    <property type="match status" value="1"/>
</dbReference>
<dbReference type="InterPro" id="IPR003594">
    <property type="entry name" value="HATPase_dom"/>
</dbReference>
<keyword evidence="1" id="KW-0418">Kinase</keyword>
<reference evidence="3" key="1">
    <citation type="submission" date="2018-06" db="EMBL/GenBank/DDBJ databases">
        <authorList>
            <person name="Zhirakovskaya E."/>
        </authorList>
    </citation>
    <scope>NUCLEOTIDE SEQUENCE</scope>
</reference>
<sequence>MDCDRHLLAMTFCSRPSRLKLLRCVLRDVADIVCLNEEDTDAVVLAVNEACMNIIQHAYAMRQDGKIELSVFRESDVLVFHLRDYAERVDPEKIKPRNLDDVRPGGLGIHLISELMDESCFLEPPVDGGNLFEMKKFINKRG</sequence>
<protein>
    <recommendedName>
        <fullName evidence="2">Histidine kinase/HSP90-like ATPase domain-containing protein</fullName>
    </recommendedName>
</protein>
<dbReference type="Pfam" id="PF13581">
    <property type="entry name" value="HATPase_c_2"/>
    <property type="match status" value="1"/>
</dbReference>
<name>A0A3B0YJB9_9ZZZZ</name>
<dbReference type="InterPro" id="IPR050267">
    <property type="entry name" value="Anti-sigma-factor_SerPK"/>
</dbReference>
<keyword evidence="1" id="KW-0723">Serine/threonine-protein kinase</keyword>
<dbReference type="Gene3D" id="3.30.565.10">
    <property type="entry name" value="Histidine kinase-like ATPase, C-terminal domain"/>
    <property type="match status" value="1"/>
</dbReference>